<feature type="domain" description="DUF6532" evidence="2">
    <location>
        <begin position="417"/>
        <end position="564"/>
    </location>
</feature>
<dbReference type="OrthoDB" id="3014170at2759"/>
<evidence type="ECO:0000313" key="4">
    <source>
        <dbReference type="Proteomes" id="UP000565441"/>
    </source>
</evidence>
<reference evidence="3 4" key="1">
    <citation type="journal article" date="2020" name="ISME J.">
        <title>Uncovering the hidden diversity of litter-decomposition mechanisms in mushroom-forming fungi.</title>
        <authorList>
            <person name="Floudas D."/>
            <person name="Bentzer J."/>
            <person name="Ahren D."/>
            <person name="Johansson T."/>
            <person name="Persson P."/>
            <person name="Tunlid A."/>
        </authorList>
    </citation>
    <scope>NUCLEOTIDE SEQUENCE [LARGE SCALE GENOMIC DNA]</scope>
    <source>
        <strain evidence="3 4">CBS 661.87</strain>
    </source>
</reference>
<feature type="compositionally biased region" description="Polar residues" evidence="1">
    <location>
        <begin position="139"/>
        <end position="152"/>
    </location>
</feature>
<protein>
    <recommendedName>
        <fullName evidence="2">DUF6532 domain-containing protein</fullName>
    </recommendedName>
</protein>
<feature type="compositionally biased region" description="Acidic residues" evidence="1">
    <location>
        <begin position="174"/>
        <end position="189"/>
    </location>
</feature>
<proteinExistence type="predicted"/>
<feature type="compositionally biased region" description="Basic and acidic residues" evidence="1">
    <location>
        <begin position="81"/>
        <end position="93"/>
    </location>
</feature>
<keyword evidence="4" id="KW-1185">Reference proteome</keyword>
<evidence type="ECO:0000313" key="3">
    <source>
        <dbReference type="EMBL" id="KAF5367796.1"/>
    </source>
</evidence>
<evidence type="ECO:0000256" key="1">
    <source>
        <dbReference type="SAM" id="MobiDB-lite"/>
    </source>
</evidence>
<dbReference type="EMBL" id="JAACJP010000065">
    <property type="protein sequence ID" value="KAF5367796.1"/>
    <property type="molecule type" value="Genomic_DNA"/>
</dbReference>
<dbReference type="Pfam" id="PF20149">
    <property type="entry name" value="DUF6532"/>
    <property type="match status" value="1"/>
</dbReference>
<feature type="compositionally biased region" description="Basic and acidic residues" evidence="1">
    <location>
        <begin position="49"/>
        <end position="65"/>
    </location>
</feature>
<evidence type="ECO:0000259" key="2">
    <source>
        <dbReference type="Pfam" id="PF20149"/>
    </source>
</evidence>
<feature type="region of interest" description="Disordered" evidence="1">
    <location>
        <begin position="241"/>
        <end position="268"/>
    </location>
</feature>
<feature type="compositionally biased region" description="Acidic residues" evidence="1">
    <location>
        <begin position="198"/>
        <end position="211"/>
    </location>
</feature>
<sequence>MPPRKKVHTPDTDSSVPTIAPTLVIKTRSKNKNVRPGVAAGVAPGKRRSAQEMKSAREQEARERMEEDEQQRDLIQNVADIEDHMYKEDEGRKRAARAGPPTRKKARKNSTERKGQDTLMAARTTNTPEGQQFDEADSNRVTDNTSNHTFNKSGHDTDVAGASRRSKQLREVTPESECEENVLDMDNEAADNIKDKEYEESEHEDDDEQVDTVERGKKKQPKTKLGRADITAVRETIPALGTPTIGNKRKISTSDTLSEKTKKTKPAIPSGLLHSKYWNATPSKSSLSLQSAVSNESGVQYGGILNDGVDDELERPVKQMAVPARSGAAFPPMVKIERLNTTSTITKKAQRGGAEKWTLKHLPSGTEAAFSALVVPLARKKVGSREGDPWETLAVEDVRYIVDTVFGVGEHEVEDDDVWCGLVSYRLNNWRHVFGSTAAKVVEQYIKGNPDHFPDEDTIQDTVLYMLEAPEGEKTKPFHWKVWDEDEDRGVRKKGLFQSSLILCTLALAHYQEIDEYPEIADDKPSAALILAIQAVEHALGGWKSGTLIKLEPFSGAKYGDSFERGAPSSSKSKSKAKFNNRATQYLPTIKNFDDRKWEDIFSTVTEFLDNQASKKKKGKVAERKRAASSDGDIDGFEVPEEYVLESDED</sequence>
<feature type="compositionally biased region" description="Basic residues" evidence="1">
    <location>
        <begin position="216"/>
        <end position="225"/>
    </location>
</feature>
<feature type="compositionally biased region" description="Acidic residues" evidence="1">
    <location>
        <begin position="632"/>
        <end position="650"/>
    </location>
</feature>
<gene>
    <name evidence="3" type="ORF">D9615_010501</name>
</gene>
<accession>A0A8H5GN13</accession>
<name>A0A8H5GN13_9AGAR</name>
<comment type="caution">
    <text evidence="3">The sequence shown here is derived from an EMBL/GenBank/DDBJ whole genome shotgun (WGS) entry which is preliminary data.</text>
</comment>
<feature type="region of interest" description="Disordered" evidence="1">
    <location>
        <begin position="1"/>
        <end position="227"/>
    </location>
</feature>
<dbReference type="Proteomes" id="UP000565441">
    <property type="component" value="Unassembled WGS sequence"/>
</dbReference>
<organism evidence="3 4">
    <name type="scientific">Tricholomella constricta</name>
    <dbReference type="NCBI Taxonomy" id="117010"/>
    <lineage>
        <taxon>Eukaryota</taxon>
        <taxon>Fungi</taxon>
        <taxon>Dikarya</taxon>
        <taxon>Basidiomycota</taxon>
        <taxon>Agaricomycotina</taxon>
        <taxon>Agaricomycetes</taxon>
        <taxon>Agaricomycetidae</taxon>
        <taxon>Agaricales</taxon>
        <taxon>Tricholomatineae</taxon>
        <taxon>Lyophyllaceae</taxon>
        <taxon>Tricholomella</taxon>
    </lineage>
</organism>
<dbReference type="AlphaFoldDB" id="A0A8H5GN13"/>
<feature type="region of interest" description="Disordered" evidence="1">
    <location>
        <begin position="611"/>
        <end position="650"/>
    </location>
</feature>
<dbReference type="InterPro" id="IPR045341">
    <property type="entry name" value="DUF6532"/>
</dbReference>